<gene>
    <name evidence="2" type="ORF">C8Q71DRAFT_767487</name>
</gene>
<protein>
    <recommendedName>
        <fullName evidence="4">Secreted protein</fullName>
    </recommendedName>
</protein>
<comment type="caution">
    <text evidence="2">The sequence shown here is derived from an EMBL/GenBank/DDBJ whole genome shotgun (WGS) entry which is preliminary data.</text>
</comment>
<feature type="chain" id="PRO_5045121908" description="Secreted protein" evidence="1">
    <location>
        <begin position="16"/>
        <end position="70"/>
    </location>
</feature>
<name>A0ABQ8KD12_9APHY</name>
<sequence length="70" mass="8121">MLRLCFLCVVHLVLTHHRPPCARRHFVTVLRRVCATSTSSMNVQDSLFKPALSSRCQRCQTYETNYTSYS</sequence>
<evidence type="ECO:0000256" key="1">
    <source>
        <dbReference type="SAM" id="SignalP"/>
    </source>
</evidence>
<organism evidence="2 3">
    <name type="scientific">Rhodofomes roseus</name>
    <dbReference type="NCBI Taxonomy" id="34475"/>
    <lineage>
        <taxon>Eukaryota</taxon>
        <taxon>Fungi</taxon>
        <taxon>Dikarya</taxon>
        <taxon>Basidiomycota</taxon>
        <taxon>Agaricomycotina</taxon>
        <taxon>Agaricomycetes</taxon>
        <taxon>Polyporales</taxon>
        <taxon>Rhodofomes</taxon>
    </lineage>
</organism>
<keyword evidence="3" id="KW-1185">Reference proteome</keyword>
<accession>A0ABQ8KD12</accession>
<evidence type="ECO:0000313" key="3">
    <source>
        <dbReference type="Proteomes" id="UP000814176"/>
    </source>
</evidence>
<dbReference type="GeneID" id="72004951"/>
<dbReference type="RefSeq" id="XP_047777412.1">
    <property type="nucleotide sequence ID" value="XM_047924219.1"/>
</dbReference>
<feature type="signal peptide" evidence="1">
    <location>
        <begin position="1"/>
        <end position="15"/>
    </location>
</feature>
<reference evidence="2 3" key="1">
    <citation type="journal article" date="2021" name="Environ. Microbiol.">
        <title>Gene family expansions and transcriptome signatures uncover fungal adaptations to wood decay.</title>
        <authorList>
            <person name="Hage H."/>
            <person name="Miyauchi S."/>
            <person name="Viragh M."/>
            <person name="Drula E."/>
            <person name="Min B."/>
            <person name="Chaduli D."/>
            <person name="Navarro D."/>
            <person name="Favel A."/>
            <person name="Norest M."/>
            <person name="Lesage-Meessen L."/>
            <person name="Balint B."/>
            <person name="Merenyi Z."/>
            <person name="de Eugenio L."/>
            <person name="Morin E."/>
            <person name="Martinez A.T."/>
            <person name="Baldrian P."/>
            <person name="Stursova M."/>
            <person name="Martinez M.J."/>
            <person name="Novotny C."/>
            <person name="Magnuson J.K."/>
            <person name="Spatafora J.W."/>
            <person name="Maurice S."/>
            <person name="Pangilinan J."/>
            <person name="Andreopoulos W."/>
            <person name="LaButti K."/>
            <person name="Hundley H."/>
            <person name="Na H."/>
            <person name="Kuo A."/>
            <person name="Barry K."/>
            <person name="Lipzen A."/>
            <person name="Henrissat B."/>
            <person name="Riley R."/>
            <person name="Ahrendt S."/>
            <person name="Nagy L.G."/>
            <person name="Grigoriev I.V."/>
            <person name="Martin F."/>
            <person name="Rosso M.N."/>
        </authorList>
    </citation>
    <scope>NUCLEOTIDE SEQUENCE [LARGE SCALE GENOMIC DNA]</scope>
    <source>
        <strain evidence="2 3">CIRM-BRFM 1785</strain>
    </source>
</reference>
<proteinExistence type="predicted"/>
<dbReference type="EMBL" id="JADCUA010000014">
    <property type="protein sequence ID" value="KAH9834926.1"/>
    <property type="molecule type" value="Genomic_DNA"/>
</dbReference>
<keyword evidence="1" id="KW-0732">Signal</keyword>
<evidence type="ECO:0008006" key="4">
    <source>
        <dbReference type="Google" id="ProtNLM"/>
    </source>
</evidence>
<evidence type="ECO:0000313" key="2">
    <source>
        <dbReference type="EMBL" id="KAH9834926.1"/>
    </source>
</evidence>
<dbReference type="Proteomes" id="UP000814176">
    <property type="component" value="Unassembled WGS sequence"/>
</dbReference>